<comment type="cofactor">
    <cofactor evidence="1">
        <name>FAD</name>
        <dbReference type="ChEBI" id="CHEBI:57692"/>
    </cofactor>
</comment>
<dbReference type="NCBIfam" id="NF008997">
    <property type="entry name" value="PRK12341.1"/>
    <property type="match status" value="1"/>
</dbReference>
<protein>
    <submittedName>
        <fullName evidence="9">Crotonobetainyl-CoA reductase</fullName>
        <ecNumber evidence="9">1.3.8.13</ecNumber>
    </submittedName>
</protein>
<comment type="similarity">
    <text evidence="2">Belongs to the acyl-CoA dehydrogenase family.</text>
</comment>
<keyword evidence="3" id="KW-0285">Flavoprotein</keyword>
<dbReference type="GO" id="GO:0003995">
    <property type="term" value="F:acyl-CoA dehydrogenase activity"/>
    <property type="evidence" value="ECO:0007669"/>
    <property type="project" value="InterPro"/>
</dbReference>
<dbReference type="EC" id="1.3.8.13" evidence="9"/>
<evidence type="ECO:0000259" key="8">
    <source>
        <dbReference type="Pfam" id="PF02771"/>
    </source>
</evidence>
<evidence type="ECO:0000256" key="4">
    <source>
        <dbReference type="ARBA" id="ARBA00022827"/>
    </source>
</evidence>
<dbReference type="CDD" id="cd00567">
    <property type="entry name" value="ACAD"/>
    <property type="match status" value="1"/>
</dbReference>
<dbReference type="InterPro" id="IPR037069">
    <property type="entry name" value="AcylCoA_DH/ox_N_sf"/>
</dbReference>
<feature type="domain" description="Acyl-CoA dehydrogenase/oxidase N-terminal" evidence="8">
    <location>
        <begin position="6"/>
        <end position="106"/>
    </location>
</feature>
<gene>
    <name evidence="9" type="primary">caiA_3</name>
    <name evidence="9" type="ORF">SDC9_26257</name>
</gene>
<dbReference type="Gene3D" id="1.10.540.10">
    <property type="entry name" value="Acyl-CoA dehydrogenase/oxidase, N-terminal domain"/>
    <property type="match status" value="1"/>
</dbReference>
<dbReference type="InterPro" id="IPR006089">
    <property type="entry name" value="Acyl-CoA_DH_CS"/>
</dbReference>
<dbReference type="Pfam" id="PF02771">
    <property type="entry name" value="Acyl-CoA_dh_N"/>
    <property type="match status" value="1"/>
</dbReference>
<dbReference type="Gene3D" id="2.40.110.10">
    <property type="entry name" value="Butyryl-CoA Dehydrogenase, subunit A, domain 2"/>
    <property type="match status" value="1"/>
</dbReference>
<feature type="domain" description="Acyl-CoA oxidase/dehydrogenase middle" evidence="7">
    <location>
        <begin position="123"/>
        <end position="217"/>
    </location>
</feature>
<evidence type="ECO:0000313" key="9">
    <source>
        <dbReference type="EMBL" id="MPL80358.1"/>
    </source>
</evidence>
<dbReference type="GO" id="GO:0050660">
    <property type="term" value="F:flavin adenine dinucleotide binding"/>
    <property type="evidence" value="ECO:0007669"/>
    <property type="project" value="InterPro"/>
</dbReference>
<sequence>MDFRMSEEQELLLESLCELIAREVTEADVKTWYENHAVSEKFNKAFIEAGFGFLGIPEEHGGTPADVTTLMLVSEEVVHQTCATIPLLSNILNMYDVVEFGTPEQIKLTMDITKETGSPAFLLAISEPQAGSDNMRMTTTAVHKDGKVILNGSKTWITHGGVAPYALVFAKEDNSDLTNKAISMYLVPSDTPGIKFAPLHKIGQTTTVFAEMYLDNVVCDESCLVGKKGEGFMQLMKNLEVERLLISSFSLGLAQAAMDDAAAYAGQRMQFGKTIGSFQLIQQKLTDMEIKIKNMRNMLYEAAWKADNGISIKLDSALAKRYICMTATEVCYEAMQIFGGLGYTTETRVSRAWQDARGWEFAGGTNEIMVHIAGREIVKKYAK</sequence>
<evidence type="ECO:0000256" key="3">
    <source>
        <dbReference type="ARBA" id="ARBA00022630"/>
    </source>
</evidence>
<dbReference type="SUPFAM" id="SSF56645">
    <property type="entry name" value="Acyl-CoA dehydrogenase NM domain-like"/>
    <property type="match status" value="1"/>
</dbReference>
<accession>A0A644UMT0</accession>
<keyword evidence="5 9" id="KW-0560">Oxidoreductase</keyword>
<organism evidence="9">
    <name type="scientific">bioreactor metagenome</name>
    <dbReference type="NCBI Taxonomy" id="1076179"/>
    <lineage>
        <taxon>unclassified sequences</taxon>
        <taxon>metagenomes</taxon>
        <taxon>ecological metagenomes</taxon>
    </lineage>
</organism>
<dbReference type="InterPro" id="IPR009100">
    <property type="entry name" value="AcylCoA_DH/oxidase_NM_dom_sf"/>
</dbReference>
<dbReference type="PANTHER" id="PTHR43884:SF12">
    <property type="entry name" value="ISOVALERYL-COA DEHYDROGENASE, MITOCHONDRIAL-RELATED"/>
    <property type="match status" value="1"/>
</dbReference>
<dbReference type="Gene3D" id="1.20.140.10">
    <property type="entry name" value="Butyryl-CoA Dehydrogenase, subunit A, domain 3"/>
    <property type="match status" value="1"/>
</dbReference>
<dbReference type="FunFam" id="2.40.110.10:FF:000002">
    <property type="entry name" value="Acyl-CoA dehydrogenase fadE12"/>
    <property type="match status" value="1"/>
</dbReference>
<feature type="domain" description="Acyl-CoA dehydrogenase/oxidase C-terminal" evidence="6">
    <location>
        <begin position="229"/>
        <end position="377"/>
    </location>
</feature>
<dbReference type="Pfam" id="PF00441">
    <property type="entry name" value="Acyl-CoA_dh_1"/>
    <property type="match status" value="1"/>
</dbReference>
<dbReference type="Pfam" id="PF02770">
    <property type="entry name" value="Acyl-CoA_dh_M"/>
    <property type="match status" value="1"/>
</dbReference>
<dbReference type="PANTHER" id="PTHR43884">
    <property type="entry name" value="ACYL-COA DEHYDROGENASE"/>
    <property type="match status" value="1"/>
</dbReference>
<dbReference type="InterPro" id="IPR009075">
    <property type="entry name" value="AcylCo_DH/oxidase_C"/>
</dbReference>
<evidence type="ECO:0000256" key="1">
    <source>
        <dbReference type="ARBA" id="ARBA00001974"/>
    </source>
</evidence>
<evidence type="ECO:0000256" key="5">
    <source>
        <dbReference type="ARBA" id="ARBA00023002"/>
    </source>
</evidence>
<reference evidence="9" key="1">
    <citation type="submission" date="2019-08" db="EMBL/GenBank/DDBJ databases">
        <authorList>
            <person name="Kucharzyk K."/>
            <person name="Murdoch R.W."/>
            <person name="Higgins S."/>
            <person name="Loffler F."/>
        </authorList>
    </citation>
    <scope>NUCLEOTIDE SEQUENCE</scope>
</reference>
<dbReference type="InterPro" id="IPR046373">
    <property type="entry name" value="Acyl-CoA_Oxase/DH_mid-dom_sf"/>
</dbReference>
<dbReference type="InterPro" id="IPR006091">
    <property type="entry name" value="Acyl-CoA_Oxase/DH_mid-dom"/>
</dbReference>
<dbReference type="SUPFAM" id="SSF47203">
    <property type="entry name" value="Acyl-CoA dehydrogenase C-terminal domain-like"/>
    <property type="match status" value="1"/>
</dbReference>
<keyword evidence="4" id="KW-0274">FAD</keyword>
<dbReference type="EMBL" id="VSSQ01000136">
    <property type="protein sequence ID" value="MPL80358.1"/>
    <property type="molecule type" value="Genomic_DNA"/>
</dbReference>
<dbReference type="InterPro" id="IPR013786">
    <property type="entry name" value="AcylCoA_DH/ox_N"/>
</dbReference>
<dbReference type="PROSITE" id="PS00073">
    <property type="entry name" value="ACYL_COA_DH_2"/>
    <property type="match status" value="1"/>
</dbReference>
<dbReference type="FunFam" id="1.20.140.10:FF:000001">
    <property type="entry name" value="Acyl-CoA dehydrogenase"/>
    <property type="match status" value="1"/>
</dbReference>
<evidence type="ECO:0000259" key="7">
    <source>
        <dbReference type="Pfam" id="PF02770"/>
    </source>
</evidence>
<name>A0A644UMT0_9ZZZZ</name>
<dbReference type="InterPro" id="IPR036250">
    <property type="entry name" value="AcylCo_DH-like_C"/>
</dbReference>
<dbReference type="AlphaFoldDB" id="A0A644UMT0"/>
<proteinExistence type="inferred from homology"/>
<comment type="caution">
    <text evidence="9">The sequence shown here is derived from an EMBL/GenBank/DDBJ whole genome shotgun (WGS) entry which is preliminary data.</text>
</comment>
<evidence type="ECO:0000256" key="2">
    <source>
        <dbReference type="ARBA" id="ARBA00009347"/>
    </source>
</evidence>
<evidence type="ECO:0000259" key="6">
    <source>
        <dbReference type="Pfam" id="PF00441"/>
    </source>
</evidence>